<gene>
    <name evidence="9" type="ORF">GOMPHAMPRED_003236</name>
</gene>
<dbReference type="GO" id="GO:0007052">
    <property type="term" value="P:mitotic spindle organization"/>
    <property type="evidence" value="ECO:0007669"/>
    <property type="project" value="TreeGrafter"/>
</dbReference>
<evidence type="ECO:0000256" key="6">
    <source>
        <dbReference type="ARBA" id="ARBA00023328"/>
    </source>
</evidence>
<dbReference type="OrthoDB" id="2274804at2759"/>
<dbReference type="GO" id="GO:0043515">
    <property type="term" value="F:kinetochore binding"/>
    <property type="evidence" value="ECO:0007669"/>
    <property type="project" value="TreeGrafter"/>
</dbReference>
<keyword evidence="3" id="KW-0158">Chromosome</keyword>
<dbReference type="GO" id="GO:0005634">
    <property type="term" value="C:nucleus"/>
    <property type="evidence" value="ECO:0007669"/>
    <property type="project" value="UniProtKB-SubCell"/>
</dbReference>
<dbReference type="Proteomes" id="UP000664169">
    <property type="component" value="Unassembled WGS sequence"/>
</dbReference>
<evidence type="ECO:0000256" key="2">
    <source>
        <dbReference type="ARBA" id="ARBA00004629"/>
    </source>
</evidence>
<evidence type="ECO:0000256" key="4">
    <source>
        <dbReference type="ARBA" id="ARBA00022838"/>
    </source>
</evidence>
<dbReference type="EMBL" id="CAJPDQ010000002">
    <property type="protein sequence ID" value="CAF9905513.1"/>
    <property type="molecule type" value="Genomic_DNA"/>
</dbReference>
<evidence type="ECO:0000256" key="7">
    <source>
        <dbReference type="ARBA" id="ARBA00025735"/>
    </source>
</evidence>
<keyword evidence="5" id="KW-0539">Nucleus</keyword>
<dbReference type="InterPro" id="IPR008426">
    <property type="entry name" value="CENP-H_C"/>
</dbReference>
<accession>A0A8H3I5I0</accession>
<keyword evidence="4" id="KW-0995">Kinetochore</keyword>
<dbReference type="InterPro" id="IPR040034">
    <property type="entry name" value="CENP-H"/>
</dbReference>
<reference evidence="9" key="1">
    <citation type="submission" date="2021-03" db="EMBL/GenBank/DDBJ databases">
        <authorList>
            <person name="Tagirdzhanova G."/>
        </authorList>
    </citation>
    <scope>NUCLEOTIDE SEQUENCE</scope>
</reference>
<organism evidence="9 10">
    <name type="scientific">Gomphillus americanus</name>
    <dbReference type="NCBI Taxonomy" id="1940652"/>
    <lineage>
        <taxon>Eukaryota</taxon>
        <taxon>Fungi</taxon>
        <taxon>Dikarya</taxon>
        <taxon>Ascomycota</taxon>
        <taxon>Pezizomycotina</taxon>
        <taxon>Lecanoromycetes</taxon>
        <taxon>OSLEUM clade</taxon>
        <taxon>Ostropomycetidae</taxon>
        <taxon>Ostropales</taxon>
        <taxon>Graphidaceae</taxon>
        <taxon>Gomphilloideae</taxon>
        <taxon>Gomphillus</taxon>
    </lineage>
</organism>
<comment type="similarity">
    <text evidence="7">Belongs to the CENP-H/MCM16 family.</text>
</comment>
<evidence type="ECO:0000256" key="5">
    <source>
        <dbReference type="ARBA" id="ARBA00023242"/>
    </source>
</evidence>
<dbReference type="GO" id="GO:0000776">
    <property type="term" value="C:kinetochore"/>
    <property type="evidence" value="ECO:0007669"/>
    <property type="project" value="UniProtKB-KW"/>
</dbReference>
<proteinExistence type="inferred from homology"/>
<dbReference type="AlphaFoldDB" id="A0A8H3I5I0"/>
<keyword evidence="6" id="KW-0137">Centromere</keyword>
<evidence type="ECO:0000259" key="8">
    <source>
        <dbReference type="Pfam" id="PF05837"/>
    </source>
</evidence>
<evidence type="ECO:0000256" key="3">
    <source>
        <dbReference type="ARBA" id="ARBA00022454"/>
    </source>
</evidence>
<protein>
    <recommendedName>
        <fullName evidence="8">Centromere protein H C-terminal domain-containing protein</fullName>
    </recommendedName>
</protein>
<dbReference type="GO" id="GO:0007059">
    <property type="term" value="P:chromosome segregation"/>
    <property type="evidence" value="ECO:0007669"/>
    <property type="project" value="TreeGrafter"/>
</dbReference>
<dbReference type="PANTHER" id="PTHR48122">
    <property type="entry name" value="CENTROMERE PROTEIN H"/>
    <property type="match status" value="1"/>
</dbReference>
<dbReference type="GO" id="GO:0051382">
    <property type="term" value="P:kinetochore assembly"/>
    <property type="evidence" value="ECO:0007669"/>
    <property type="project" value="InterPro"/>
</dbReference>
<evidence type="ECO:0000256" key="1">
    <source>
        <dbReference type="ARBA" id="ARBA00004123"/>
    </source>
</evidence>
<evidence type="ECO:0000313" key="10">
    <source>
        <dbReference type="Proteomes" id="UP000664169"/>
    </source>
</evidence>
<dbReference type="Pfam" id="PF05837">
    <property type="entry name" value="CENP-H"/>
    <property type="match status" value="1"/>
</dbReference>
<sequence>MANEDDITAIKARNNPADQEIDNAFAAIADKLKPRSLAFSEKELEILRLYDAVQEKRLENAMMQAQIDEEARETYEIPEQALQTAENEHLQQRAAYSLSENIVKNVLQVDPLLQAIHAEEDASPMESAIQPLIDHRDILALVQTNLSKRLQSVNNDMVRVRARNLDYTNKNRALSKDIVRLGKQSEATADKIEDPALKDRLEVLRTKTREEKRQYRIIKSLASGIVAGSGFDWAMNDELRDIVLDDED</sequence>
<keyword evidence="10" id="KW-1185">Reference proteome</keyword>
<comment type="caution">
    <text evidence="9">The sequence shown here is derived from an EMBL/GenBank/DDBJ whole genome shotgun (WGS) entry which is preliminary data.</text>
</comment>
<feature type="domain" description="Centromere protein H C-terminal" evidence="8">
    <location>
        <begin position="45"/>
        <end position="247"/>
    </location>
</feature>
<evidence type="ECO:0000313" key="9">
    <source>
        <dbReference type="EMBL" id="CAF9905513.1"/>
    </source>
</evidence>
<comment type="subcellular location">
    <subcellularLocation>
        <location evidence="2">Chromosome</location>
        <location evidence="2">Centromere</location>
        <location evidence="2">Kinetochore</location>
    </subcellularLocation>
    <subcellularLocation>
        <location evidence="1">Nucleus</location>
    </subcellularLocation>
</comment>
<dbReference type="PANTHER" id="PTHR48122:SF1">
    <property type="entry name" value="CENTROMERE PROTEIN H"/>
    <property type="match status" value="1"/>
</dbReference>
<name>A0A8H3I5I0_9LECA</name>